<dbReference type="Proteomes" id="UP001165960">
    <property type="component" value="Unassembled WGS sequence"/>
</dbReference>
<evidence type="ECO:0000313" key="1">
    <source>
        <dbReference type="EMBL" id="KAJ9056008.1"/>
    </source>
</evidence>
<reference evidence="1" key="1">
    <citation type="submission" date="2022-04" db="EMBL/GenBank/DDBJ databases">
        <title>Genome of the entomopathogenic fungus Entomophthora muscae.</title>
        <authorList>
            <person name="Elya C."/>
            <person name="Lovett B.R."/>
            <person name="Lee E."/>
            <person name="Macias A.M."/>
            <person name="Hajek A.E."/>
            <person name="De Bivort B.L."/>
            <person name="Kasson M.T."/>
            <person name="De Fine Licht H.H."/>
            <person name="Stajich J.E."/>
        </authorList>
    </citation>
    <scope>NUCLEOTIDE SEQUENCE</scope>
    <source>
        <strain evidence="1">Berkeley</strain>
    </source>
</reference>
<protein>
    <submittedName>
        <fullName evidence="1">Protein kinase</fullName>
    </submittedName>
</protein>
<keyword evidence="1" id="KW-0418">Kinase</keyword>
<organism evidence="1 2">
    <name type="scientific">Entomophthora muscae</name>
    <dbReference type="NCBI Taxonomy" id="34485"/>
    <lineage>
        <taxon>Eukaryota</taxon>
        <taxon>Fungi</taxon>
        <taxon>Fungi incertae sedis</taxon>
        <taxon>Zoopagomycota</taxon>
        <taxon>Entomophthoromycotina</taxon>
        <taxon>Entomophthoromycetes</taxon>
        <taxon>Entomophthorales</taxon>
        <taxon>Entomophthoraceae</taxon>
        <taxon>Entomophthora</taxon>
    </lineage>
</organism>
<keyword evidence="2" id="KW-1185">Reference proteome</keyword>
<name>A0ACC2S135_9FUNG</name>
<dbReference type="EMBL" id="QTSX02006085">
    <property type="protein sequence ID" value="KAJ9056008.1"/>
    <property type="molecule type" value="Genomic_DNA"/>
</dbReference>
<proteinExistence type="predicted"/>
<comment type="caution">
    <text evidence="1">The sequence shown here is derived from an EMBL/GenBank/DDBJ whole genome shotgun (WGS) entry which is preliminary data.</text>
</comment>
<gene>
    <name evidence="1" type="primary">HAL5</name>
    <name evidence="1" type="ORF">DSO57_1037496</name>
</gene>
<accession>A0ACC2S135</accession>
<keyword evidence="1" id="KW-0808">Transferase</keyword>
<evidence type="ECO:0000313" key="2">
    <source>
        <dbReference type="Proteomes" id="UP001165960"/>
    </source>
</evidence>
<sequence length="67" mass="7215">MMVMDFGDKDRKGRVAFSTLGPFGGLDYLHSVGVAHLDLKLENLAIYHGGQLKICNFGKACSPESAS</sequence>